<reference evidence="2 3" key="1">
    <citation type="journal article" date="2022" name="bioRxiv">
        <title>Genomics of Preaxostyla Flagellates Illuminates Evolutionary Transitions and the Path Towards Mitochondrial Loss.</title>
        <authorList>
            <person name="Novak L.V.F."/>
            <person name="Treitli S.C."/>
            <person name="Pyrih J."/>
            <person name="Halakuc P."/>
            <person name="Pipaliya S.V."/>
            <person name="Vacek V."/>
            <person name="Brzon O."/>
            <person name="Soukal P."/>
            <person name="Eme L."/>
            <person name="Dacks J.B."/>
            <person name="Karnkowska A."/>
            <person name="Elias M."/>
            <person name="Hampl V."/>
        </authorList>
    </citation>
    <scope>NUCLEOTIDE SEQUENCE [LARGE SCALE GENOMIC DNA]</scope>
    <source>
        <strain evidence="2">NAU3</strain>
        <tissue evidence="2">Gut</tissue>
    </source>
</reference>
<dbReference type="Proteomes" id="UP001281761">
    <property type="component" value="Unassembled WGS sequence"/>
</dbReference>
<dbReference type="EMBL" id="JARBJD010000010">
    <property type="protein sequence ID" value="KAK2962636.1"/>
    <property type="molecule type" value="Genomic_DNA"/>
</dbReference>
<evidence type="ECO:0000313" key="2">
    <source>
        <dbReference type="EMBL" id="KAK2962636.1"/>
    </source>
</evidence>
<accession>A0ABQ9YFT9</accession>
<protein>
    <submittedName>
        <fullName evidence="2">Uncharacterized protein</fullName>
    </submittedName>
</protein>
<comment type="caution">
    <text evidence="2">The sequence shown here is derived from an EMBL/GenBank/DDBJ whole genome shotgun (WGS) entry which is preliminary data.</text>
</comment>
<evidence type="ECO:0000313" key="1">
    <source>
        <dbReference type="EMBL" id="KAK2945794.1"/>
    </source>
</evidence>
<proteinExistence type="predicted"/>
<organism evidence="2 3">
    <name type="scientific">Blattamonas nauphoetae</name>
    <dbReference type="NCBI Taxonomy" id="2049346"/>
    <lineage>
        <taxon>Eukaryota</taxon>
        <taxon>Metamonada</taxon>
        <taxon>Preaxostyla</taxon>
        <taxon>Oxymonadida</taxon>
        <taxon>Blattamonas</taxon>
    </lineage>
</organism>
<keyword evidence="3" id="KW-1185">Reference proteome</keyword>
<gene>
    <name evidence="1" type="ORF">BLNAU_19282</name>
    <name evidence="2" type="ORF">BLNAU_2469</name>
</gene>
<name>A0ABQ9YFT9_9EUKA</name>
<dbReference type="EMBL" id="JARBJD010000247">
    <property type="protein sequence ID" value="KAK2945794.1"/>
    <property type="molecule type" value="Genomic_DNA"/>
</dbReference>
<sequence>MSLTILNCTLPQTLHSPHHIHRNHRICIGSRRQHSERNMQMALTTIENTSTDLGIERGQILRIARRRIIDHIRPSSLLLSRTHSPCQAIRPSCRLSSRRHEQC</sequence>
<evidence type="ECO:0000313" key="3">
    <source>
        <dbReference type="Proteomes" id="UP001281761"/>
    </source>
</evidence>